<dbReference type="Proteomes" id="UP000516443">
    <property type="component" value="Segment"/>
</dbReference>
<dbReference type="GO" id="GO:0019073">
    <property type="term" value="P:viral DNA genome packaging"/>
    <property type="evidence" value="ECO:0007669"/>
    <property type="project" value="InterPro"/>
</dbReference>
<evidence type="ECO:0000313" key="5">
    <source>
        <dbReference type="EMBL" id="QNQ79221.1"/>
    </source>
</evidence>
<keyword evidence="3" id="KW-0231">Viral genome packaging</keyword>
<accession>A0A7H0S547</accession>
<proteinExistence type="inferred from homology"/>
<feature type="compositionally biased region" description="Acidic residues" evidence="4">
    <location>
        <begin position="18"/>
        <end position="27"/>
    </location>
</feature>
<dbReference type="Pfam" id="PF11081">
    <property type="entry name" value="Adeno_L433K_22K"/>
    <property type="match status" value="1"/>
</dbReference>
<evidence type="ECO:0000256" key="1">
    <source>
        <dbReference type="ARBA" id="ARBA00008192"/>
    </source>
</evidence>
<dbReference type="Proteomes" id="UP000516357">
    <property type="component" value="Segment"/>
</dbReference>
<dbReference type="InterPro" id="IPR021304">
    <property type="entry name" value="Adeno_L4-33K/L4-22K"/>
</dbReference>
<evidence type="ECO:0000256" key="2">
    <source>
        <dbReference type="ARBA" id="ARBA00022612"/>
    </source>
</evidence>
<evidence type="ECO:0000256" key="3">
    <source>
        <dbReference type="ARBA" id="ARBA00023219"/>
    </source>
</evidence>
<dbReference type="EMBL" id="MN411633">
    <property type="protein sequence ID" value="QNQ79256.1"/>
    <property type="molecule type" value="Genomic_DNA"/>
</dbReference>
<name>A0A7H0S547_9ADEN</name>
<feature type="region of interest" description="Disordered" evidence="4">
    <location>
        <begin position="1"/>
        <end position="45"/>
    </location>
</feature>
<protein>
    <submittedName>
        <fullName evidence="5">22 kDa encapsidation protein</fullName>
    </submittedName>
</protein>
<comment type="similarity">
    <text evidence="1">Belongs to the adenoviridae splicing factor family.</text>
</comment>
<feature type="compositionally biased region" description="Low complexity" evidence="4">
    <location>
        <begin position="127"/>
        <end position="136"/>
    </location>
</feature>
<evidence type="ECO:0000256" key="4">
    <source>
        <dbReference type="SAM" id="MobiDB-lite"/>
    </source>
</evidence>
<sequence length="187" mass="21046">MDPLRQMSSLVSDHEGSESETELSLEEGELRTPEQTPKAKPVKKRRWDLMPEDAAAIKEKFDSRYHSWRRHKQSIIDCLHASDGDVGFVRRYMLYHHGVSLPRNIIYYYNSHYRLVSGAGGQKESTPPAASALAEPAPRPSHQGAPKPDLSHPVYRLPANSGAGRKAVHREEPHLQVSSEKLPLPPE</sequence>
<reference evidence="7 8" key="1">
    <citation type="submission" date="2019-09" db="EMBL/GenBank/DDBJ databases">
        <title>Genome sequence of porcine adenovirus 4 strain Kasza: fibre comparable to that of strain NADC-1, including a longer RGD-containing and a galectin domains.</title>
        <authorList>
            <person name="Papp T."/>
            <person name="Custers J."/>
            <person name="Harrach B."/>
        </authorList>
    </citation>
    <scope>NUCLEOTIDE SEQUENCE [LARGE SCALE GENOMIC DNA]</scope>
    <source>
        <strain evidence="5 8">Kasza_vL</strain>
        <strain evidence="6 7">Kasza_vS</strain>
    </source>
</reference>
<evidence type="ECO:0000313" key="8">
    <source>
        <dbReference type="Proteomes" id="UP000516443"/>
    </source>
</evidence>
<feature type="compositionally biased region" description="Polar residues" evidence="4">
    <location>
        <begin position="1"/>
        <end position="11"/>
    </location>
</feature>
<evidence type="ECO:0000313" key="7">
    <source>
        <dbReference type="Proteomes" id="UP000516357"/>
    </source>
</evidence>
<evidence type="ECO:0000313" key="6">
    <source>
        <dbReference type="EMBL" id="QNQ79256.1"/>
    </source>
</evidence>
<dbReference type="EMBL" id="MN411632">
    <property type="protein sequence ID" value="QNQ79221.1"/>
    <property type="molecule type" value="Genomic_DNA"/>
</dbReference>
<keyword evidence="2" id="KW-1188">Viral release from host cell</keyword>
<organism evidence="5 8">
    <name type="scientific">Mastadenovirus porcusquartum</name>
    <dbReference type="NCBI Taxonomy" id="3241439"/>
    <lineage>
        <taxon>Viruses</taxon>
        <taxon>Varidnaviria</taxon>
        <taxon>Bamfordvirae</taxon>
        <taxon>Preplasmiviricota</taxon>
        <taxon>Polisuviricotina</taxon>
        <taxon>Pharingeaviricetes</taxon>
        <taxon>Rowavirales</taxon>
        <taxon>Adenoviridae</taxon>
        <taxon>Mastadenovirus</taxon>
    </lineage>
</organism>
<feature type="region of interest" description="Disordered" evidence="4">
    <location>
        <begin position="119"/>
        <end position="187"/>
    </location>
</feature>